<keyword evidence="1" id="KW-0812">Transmembrane</keyword>
<dbReference type="EMBL" id="FZNR01000002">
    <property type="protein sequence ID" value="SNR47797.1"/>
    <property type="molecule type" value="Genomic_DNA"/>
</dbReference>
<keyword evidence="1" id="KW-0472">Membrane</keyword>
<protein>
    <submittedName>
        <fullName evidence="2">Uncharacterized protein</fullName>
    </submittedName>
</protein>
<dbReference type="RefSeq" id="WP_089292468.1">
    <property type="nucleotide sequence ID" value="NZ_BOMU01000019.1"/>
</dbReference>
<proteinExistence type="predicted"/>
<name>A0A238WMU7_9ACTN</name>
<feature type="transmembrane region" description="Helical" evidence="1">
    <location>
        <begin position="12"/>
        <end position="29"/>
    </location>
</feature>
<dbReference type="Proteomes" id="UP000198415">
    <property type="component" value="Unassembled WGS sequence"/>
</dbReference>
<accession>A0A238WMU7</accession>
<keyword evidence="1" id="KW-1133">Transmembrane helix</keyword>
<organism evidence="2 3">
    <name type="scientific">Actinoplanes regularis</name>
    <dbReference type="NCBI Taxonomy" id="52697"/>
    <lineage>
        <taxon>Bacteria</taxon>
        <taxon>Bacillati</taxon>
        <taxon>Actinomycetota</taxon>
        <taxon>Actinomycetes</taxon>
        <taxon>Micromonosporales</taxon>
        <taxon>Micromonosporaceae</taxon>
        <taxon>Actinoplanes</taxon>
    </lineage>
</organism>
<evidence type="ECO:0000313" key="3">
    <source>
        <dbReference type="Proteomes" id="UP000198415"/>
    </source>
</evidence>
<reference evidence="2 3" key="1">
    <citation type="submission" date="2017-06" db="EMBL/GenBank/DDBJ databases">
        <authorList>
            <person name="Kim H.J."/>
            <person name="Triplett B.A."/>
        </authorList>
    </citation>
    <scope>NUCLEOTIDE SEQUENCE [LARGE SCALE GENOMIC DNA]</scope>
    <source>
        <strain evidence="2 3">DSM 43151</strain>
    </source>
</reference>
<evidence type="ECO:0000256" key="1">
    <source>
        <dbReference type="SAM" id="Phobius"/>
    </source>
</evidence>
<keyword evidence="3" id="KW-1185">Reference proteome</keyword>
<evidence type="ECO:0000313" key="2">
    <source>
        <dbReference type="EMBL" id="SNR47797.1"/>
    </source>
</evidence>
<gene>
    <name evidence="2" type="ORF">SAMN06264365_102705</name>
</gene>
<dbReference type="AlphaFoldDB" id="A0A238WMU7"/>
<sequence>MTRRTRPSARGLAVIGTAIAGILIASGKASSPEQVLMIALGVFLALGLAWIRFSKEENQAALLAGGAPCNRPRHR</sequence>
<feature type="transmembrane region" description="Helical" evidence="1">
    <location>
        <begin position="35"/>
        <end position="53"/>
    </location>
</feature>